<gene>
    <name evidence="2" type="ORF">GCM10022232_64010</name>
</gene>
<dbReference type="InterPro" id="IPR032710">
    <property type="entry name" value="NTF2-like_dom_sf"/>
</dbReference>
<keyword evidence="3" id="KW-1185">Reference proteome</keyword>
<dbReference type="EMBL" id="BAAAZX010000021">
    <property type="protein sequence ID" value="GAA4013027.1"/>
    <property type="molecule type" value="Genomic_DNA"/>
</dbReference>
<reference evidence="3" key="1">
    <citation type="journal article" date="2019" name="Int. J. Syst. Evol. Microbiol.">
        <title>The Global Catalogue of Microorganisms (GCM) 10K type strain sequencing project: providing services to taxonomists for standard genome sequencing and annotation.</title>
        <authorList>
            <consortium name="The Broad Institute Genomics Platform"/>
            <consortium name="The Broad Institute Genome Sequencing Center for Infectious Disease"/>
            <person name="Wu L."/>
            <person name="Ma J."/>
        </authorList>
    </citation>
    <scope>NUCLEOTIDE SEQUENCE [LARGE SCALE GENOMIC DNA]</scope>
    <source>
        <strain evidence="3">JCM 16924</strain>
    </source>
</reference>
<dbReference type="Proteomes" id="UP001500456">
    <property type="component" value="Unassembled WGS sequence"/>
</dbReference>
<accession>A0ABP7SL45</accession>
<dbReference type="Pfam" id="PF12680">
    <property type="entry name" value="SnoaL_2"/>
    <property type="match status" value="1"/>
</dbReference>
<organism evidence="2 3">
    <name type="scientific">Streptomyces plumbiresistens</name>
    <dbReference type="NCBI Taxonomy" id="511811"/>
    <lineage>
        <taxon>Bacteria</taxon>
        <taxon>Bacillati</taxon>
        <taxon>Actinomycetota</taxon>
        <taxon>Actinomycetes</taxon>
        <taxon>Kitasatosporales</taxon>
        <taxon>Streptomycetaceae</taxon>
        <taxon>Streptomyces</taxon>
    </lineage>
</organism>
<evidence type="ECO:0000313" key="3">
    <source>
        <dbReference type="Proteomes" id="UP001500456"/>
    </source>
</evidence>
<feature type="domain" description="SnoaL-like" evidence="1">
    <location>
        <begin position="34"/>
        <end position="122"/>
    </location>
</feature>
<evidence type="ECO:0000313" key="2">
    <source>
        <dbReference type="EMBL" id="GAA4013027.1"/>
    </source>
</evidence>
<name>A0ABP7SL45_9ACTN</name>
<evidence type="ECO:0000259" key="1">
    <source>
        <dbReference type="Pfam" id="PF12680"/>
    </source>
</evidence>
<sequence>MPQTHTQSQATDTVLDRYIALMDRAVHDLGLLDEELPSIFAPDATVQLEELEPVTGLTAITEFYRRFYSHAGDNKHFWNTTVLEDGTLEADFIVAGRSRDGHLLARRGIEHATVNADGLITSLRATSTAVGEN</sequence>
<proteinExistence type="predicted"/>
<dbReference type="Gene3D" id="3.10.450.50">
    <property type="match status" value="1"/>
</dbReference>
<dbReference type="SUPFAM" id="SSF54427">
    <property type="entry name" value="NTF2-like"/>
    <property type="match status" value="1"/>
</dbReference>
<comment type="caution">
    <text evidence="2">The sequence shown here is derived from an EMBL/GenBank/DDBJ whole genome shotgun (WGS) entry which is preliminary data.</text>
</comment>
<protein>
    <recommendedName>
        <fullName evidence="1">SnoaL-like domain-containing protein</fullName>
    </recommendedName>
</protein>
<dbReference type="InterPro" id="IPR037401">
    <property type="entry name" value="SnoaL-like"/>
</dbReference>
<dbReference type="RefSeq" id="WP_345568096.1">
    <property type="nucleotide sequence ID" value="NZ_BAAAZX010000021.1"/>
</dbReference>